<dbReference type="PROSITE" id="PS00086">
    <property type="entry name" value="CYTOCHROME_P450"/>
    <property type="match status" value="1"/>
</dbReference>
<dbReference type="InterPro" id="IPR017972">
    <property type="entry name" value="Cyt_P450_CS"/>
</dbReference>
<dbReference type="GO" id="GO:0005506">
    <property type="term" value="F:iron ion binding"/>
    <property type="evidence" value="ECO:0007669"/>
    <property type="project" value="InterPro"/>
</dbReference>
<dbReference type="SUPFAM" id="SSF48264">
    <property type="entry name" value="Cytochrome P450"/>
    <property type="match status" value="1"/>
</dbReference>
<protein>
    <submittedName>
        <fullName evidence="7">Unannotated protein</fullName>
    </submittedName>
</protein>
<accession>A0A6J6ZYJ7</accession>
<keyword evidence="3" id="KW-0479">Metal-binding</keyword>
<dbReference type="GO" id="GO:0036199">
    <property type="term" value="F:cholest-4-en-3-one 26-monooxygenase activity"/>
    <property type="evidence" value="ECO:0007669"/>
    <property type="project" value="TreeGrafter"/>
</dbReference>
<keyword evidence="2" id="KW-0349">Heme</keyword>
<gene>
    <name evidence="7" type="ORF">UFOPK3046_01995</name>
    <name evidence="8" type="ORF">UFOPK4173_00587</name>
</gene>
<evidence type="ECO:0000256" key="1">
    <source>
        <dbReference type="ARBA" id="ARBA00010617"/>
    </source>
</evidence>
<evidence type="ECO:0000313" key="8">
    <source>
        <dbReference type="EMBL" id="CAB5030768.1"/>
    </source>
</evidence>
<organism evidence="7">
    <name type="scientific">freshwater metagenome</name>
    <dbReference type="NCBI Taxonomy" id="449393"/>
    <lineage>
        <taxon>unclassified sequences</taxon>
        <taxon>metagenomes</taxon>
        <taxon>ecological metagenomes</taxon>
    </lineage>
</organism>
<dbReference type="PANTHER" id="PTHR46696">
    <property type="entry name" value="P450, PUTATIVE (EUROFUNG)-RELATED"/>
    <property type="match status" value="1"/>
</dbReference>
<sequence>MPEPILSPGSDPRGMIFIHPESFGDMENWHEIARELRRDAPILRVEAEGWTPFWAITRHEDVFEVSRRSDVFFNTEQSAPSPNITYEMLDMLGLEQPRTLVHLHGSEHDKYRKVTNDWFKPAAVKNLQAAIEQIADEYVEKLADMGGECDFAQDLAVPFTIRVIMTIFGVPRSDERFMMELTQGLFGSADPEYLGDFTDPLELVGSTIAKFKDYFEALTAERRAHPTDDLATVLANGEVDGAPLGEAELLWYYIIVATAGHDTTSFSLSGGLEQLLAHPDQLQALRKDPALLGQATEEIIRWTSPVRSFFRWVQEDVELGGVLIPKGDVVLTSYPSANRDEDVFINPMNFDIFRPDSDKLLSFGLGMHFCLGAQVARREVRTLLGKFLDRTASVELAGPAVYTPTHFVSGVKHLPIRYTLK</sequence>
<evidence type="ECO:0000313" key="7">
    <source>
        <dbReference type="EMBL" id="CAB4825625.1"/>
    </source>
</evidence>
<keyword evidence="4" id="KW-0560">Oxidoreductase</keyword>
<dbReference type="GO" id="GO:0006707">
    <property type="term" value="P:cholesterol catabolic process"/>
    <property type="evidence" value="ECO:0007669"/>
    <property type="project" value="TreeGrafter"/>
</dbReference>
<evidence type="ECO:0000256" key="3">
    <source>
        <dbReference type="ARBA" id="ARBA00022723"/>
    </source>
</evidence>
<evidence type="ECO:0000256" key="6">
    <source>
        <dbReference type="ARBA" id="ARBA00023033"/>
    </source>
</evidence>
<evidence type="ECO:0000256" key="4">
    <source>
        <dbReference type="ARBA" id="ARBA00023002"/>
    </source>
</evidence>
<dbReference type="AlphaFoldDB" id="A0A6J6ZYJ7"/>
<comment type="similarity">
    <text evidence="1">Belongs to the cytochrome P450 family.</text>
</comment>
<dbReference type="EMBL" id="CAFAAQ010000267">
    <property type="protein sequence ID" value="CAB4825625.1"/>
    <property type="molecule type" value="Genomic_DNA"/>
</dbReference>
<dbReference type="GO" id="GO:0020037">
    <property type="term" value="F:heme binding"/>
    <property type="evidence" value="ECO:0007669"/>
    <property type="project" value="InterPro"/>
</dbReference>
<keyword evidence="6" id="KW-0503">Monooxygenase</keyword>
<dbReference type="InterPro" id="IPR002397">
    <property type="entry name" value="Cyt_P450_B"/>
</dbReference>
<proteinExistence type="inferred from homology"/>
<dbReference type="InterPro" id="IPR036396">
    <property type="entry name" value="Cyt_P450_sf"/>
</dbReference>
<dbReference type="Gene3D" id="1.10.630.10">
    <property type="entry name" value="Cytochrome P450"/>
    <property type="match status" value="1"/>
</dbReference>
<dbReference type="EMBL" id="CAFBPW010000045">
    <property type="protein sequence ID" value="CAB5030768.1"/>
    <property type="molecule type" value="Genomic_DNA"/>
</dbReference>
<evidence type="ECO:0000256" key="2">
    <source>
        <dbReference type="ARBA" id="ARBA00022617"/>
    </source>
</evidence>
<dbReference type="PANTHER" id="PTHR46696:SF4">
    <property type="entry name" value="BIOTIN BIOSYNTHESIS CYTOCHROME P450"/>
    <property type="match status" value="1"/>
</dbReference>
<dbReference type="Pfam" id="PF00067">
    <property type="entry name" value="p450"/>
    <property type="match status" value="1"/>
</dbReference>
<name>A0A6J6ZYJ7_9ZZZZ</name>
<dbReference type="FunFam" id="1.10.630.10:FF:000018">
    <property type="entry name" value="Cytochrome P450 monooxygenase"/>
    <property type="match status" value="1"/>
</dbReference>
<dbReference type="CDD" id="cd11033">
    <property type="entry name" value="CYP142-like"/>
    <property type="match status" value="1"/>
</dbReference>
<dbReference type="InterPro" id="IPR001128">
    <property type="entry name" value="Cyt_P450"/>
</dbReference>
<dbReference type="PRINTS" id="PR00359">
    <property type="entry name" value="BP450"/>
</dbReference>
<keyword evidence="5" id="KW-0408">Iron</keyword>
<dbReference type="GO" id="GO:0008395">
    <property type="term" value="F:steroid hydroxylase activity"/>
    <property type="evidence" value="ECO:0007669"/>
    <property type="project" value="TreeGrafter"/>
</dbReference>
<reference evidence="7" key="1">
    <citation type="submission" date="2020-05" db="EMBL/GenBank/DDBJ databases">
        <authorList>
            <person name="Chiriac C."/>
            <person name="Salcher M."/>
            <person name="Ghai R."/>
            <person name="Kavagutti S V."/>
        </authorList>
    </citation>
    <scope>NUCLEOTIDE SEQUENCE</scope>
</reference>
<dbReference type="PRINTS" id="PR00385">
    <property type="entry name" value="P450"/>
</dbReference>
<evidence type="ECO:0000256" key="5">
    <source>
        <dbReference type="ARBA" id="ARBA00023004"/>
    </source>
</evidence>